<dbReference type="STRING" id="7168.A0A182NTX1"/>
<reference evidence="1" key="2">
    <citation type="submission" date="2020-05" db="UniProtKB">
        <authorList>
            <consortium name="EnsemblMetazoa"/>
        </authorList>
    </citation>
    <scope>IDENTIFICATION</scope>
    <source>
        <strain evidence="1">WRAIR2</strain>
    </source>
</reference>
<sequence length="110" mass="12175">MLSSPLCGSPQRFSTSDESLSSRMTFGVVGGIKIIIQLVRFIGDFLRKFGGELRVAKCLLLYSLTFQPLSSKVAGGSILNWLTGYFGTEDARDLYRFLSRNLFAQLGLDL</sequence>
<reference evidence="2" key="1">
    <citation type="submission" date="2013-03" db="EMBL/GenBank/DDBJ databases">
        <title>The Genome Sequence of Anopheles dirus WRAIR2.</title>
        <authorList>
            <consortium name="The Broad Institute Genomics Platform"/>
            <person name="Neafsey D.E."/>
            <person name="Walton C."/>
            <person name="Walker B."/>
            <person name="Young S.K."/>
            <person name="Zeng Q."/>
            <person name="Gargeya S."/>
            <person name="Fitzgerald M."/>
            <person name="Haas B."/>
            <person name="Abouelleil A."/>
            <person name="Allen A.W."/>
            <person name="Alvarado L."/>
            <person name="Arachchi H.M."/>
            <person name="Berlin A.M."/>
            <person name="Chapman S.B."/>
            <person name="Gainer-Dewar J."/>
            <person name="Goldberg J."/>
            <person name="Griggs A."/>
            <person name="Gujja S."/>
            <person name="Hansen M."/>
            <person name="Howarth C."/>
            <person name="Imamovic A."/>
            <person name="Ireland A."/>
            <person name="Larimer J."/>
            <person name="McCowan C."/>
            <person name="Murphy C."/>
            <person name="Pearson M."/>
            <person name="Poon T.W."/>
            <person name="Priest M."/>
            <person name="Roberts A."/>
            <person name="Saif S."/>
            <person name="Shea T."/>
            <person name="Sisk P."/>
            <person name="Sykes S."/>
            <person name="Wortman J."/>
            <person name="Nusbaum C."/>
            <person name="Birren B."/>
        </authorList>
    </citation>
    <scope>NUCLEOTIDE SEQUENCE [LARGE SCALE GENOMIC DNA]</scope>
    <source>
        <strain evidence="2">WRAIR2</strain>
    </source>
</reference>
<protein>
    <submittedName>
        <fullName evidence="1">Uncharacterized protein</fullName>
    </submittedName>
</protein>
<evidence type="ECO:0000313" key="2">
    <source>
        <dbReference type="Proteomes" id="UP000075884"/>
    </source>
</evidence>
<evidence type="ECO:0000313" key="1">
    <source>
        <dbReference type="EnsemblMetazoa" id="ADIR011112-PA"/>
    </source>
</evidence>
<keyword evidence="2" id="KW-1185">Reference proteome</keyword>
<dbReference type="EnsemblMetazoa" id="ADIR011112-RA">
    <property type="protein sequence ID" value="ADIR011112-PA"/>
    <property type="gene ID" value="ADIR011112"/>
</dbReference>
<name>A0A182NTX1_9DIPT</name>
<dbReference type="VEuPathDB" id="VectorBase:ADIR011112"/>
<organism evidence="1 2">
    <name type="scientific">Anopheles dirus</name>
    <dbReference type="NCBI Taxonomy" id="7168"/>
    <lineage>
        <taxon>Eukaryota</taxon>
        <taxon>Metazoa</taxon>
        <taxon>Ecdysozoa</taxon>
        <taxon>Arthropoda</taxon>
        <taxon>Hexapoda</taxon>
        <taxon>Insecta</taxon>
        <taxon>Pterygota</taxon>
        <taxon>Neoptera</taxon>
        <taxon>Endopterygota</taxon>
        <taxon>Diptera</taxon>
        <taxon>Nematocera</taxon>
        <taxon>Culicoidea</taxon>
        <taxon>Culicidae</taxon>
        <taxon>Anophelinae</taxon>
        <taxon>Anopheles</taxon>
    </lineage>
</organism>
<proteinExistence type="predicted"/>
<accession>A0A182NTX1</accession>
<dbReference type="AlphaFoldDB" id="A0A182NTX1"/>
<dbReference type="Proteomes" id="UP000075884">
    <property type="component" value="Unassembled WGS sequence"/>
</dbReference>